<dbReference type="InterPro" id="IPR050549">
    <property type="entry name" value="MFS_Trehalose_Transporter"/>
</dbReference>
<organism evidence="11 12">
    <name type="scientific">Pararge aegeria aegeria</name>
    <dbReference type="NCBI Taxonomy" id="348720"/>
    <lineage>
        <taxon>Eukaryota</taxon>
        <taxon>Metazoa</taxon>
        <taxon>Ecdysozoa</taxon>
        <taxon>Arthropoda</taxon>
        <taxon>Hexapoda</taxon>
        <taxon>Insecta</taxon>
        <taxon>Pterygota</taxon>
        <taxon>Neoptera</taxon>
        <taxon>Endopterygota</taxon>
        <taxon>Lepidoptera</taxon>
        <taxon>Glossata</taxon>
        <taxon>Ditrysia</taxon>
        <taxon>Papilionoidea</taxon>
        <taxon>Nymphalidae</taxon>
        <taxon>Satyrinae</taxon>
        <taxon>Satyrini</taxon>
        <taxon>Parargina</taxon>
        <taxon>Pararge</taxon>
    </lineage>
</organism>
<dbReference type="Pfam" id="PF00083">
    <property type="entry name" value="Sugar_tr"/>
    <property type="match status" value="1"/>
</dbReference>
<dbReference type="InterPro" id="IPR020846">
    <property type="entry name" value="MFS_dom"/>
</dbReference>
<dbReference type="Gene3D" id="1.20.1250.20">
    <property type="entry name" value="MFS general substrate transporter like domains"/>
    <property type="match status" value="1"/>
</dbReference>
<keyword evidence="6 9" id="KW-1133">Transmembrane helix</keyword>
<evidence type="ECO:0000259" key="10">
    <source>
        <dbReference type="PROSITE" id="PS50850"/>
    </source>
</evidence>
<dbReference type="InterPro" id="IPR003663">
    <property type="entry name" value="Sugar/inositol_transpt"/>
</dbReference>
<dbReference type="GO" id="GO:0005886">
    <property type="term" value="C:plasma membrane"/>
    <property type="evidence" value="ECO:0007669"/>
    <property type="project" value="UniProtKB-SubCell"/>
</dbReference>
<feature type="domain" description="Major facilitator superfamily (MFS) profile" evidence="10">
    <location>
        <begin position="19"/>
        <end position="461"/>
    </location>
</feature>
<evidence type="ECO:0000256" key="8">
    <source>
        <dbReference type="ARBA" id="ARBA00023180"/>
    </source>
</evidence>
<keyword evidence="5 9" id="KW-0812">Transmembrane</keyword>
<evidence type="ECO:0000256" key="7">
    <source>
        <dbReference type="ARBA" id="ARBA00023136"/>
    </source>
</evidence>
<evidence type="ECO:0000256" key="6">
    <source>
        <dbReference type="ARBA" id="ARBA00022989"/>
    </source>
</evidence>
<evidence type="ECO:0000256" key="3">
    <source>
        <dbReference type="ARBA" id="ARBA00022475"/>
    </source>
</evidence>
<dbReference type="InterPro" id="IPR036259">
    <property type="entry name" value="MFS_trans_sf"/>
</dbReference>
<evidence type="ECO:0000256" key="5">
    <source>
        <dbReference type="ARBA" id="ARBA00022692"/>
    </source>
</evidence>
<feature type="transmembrane region" description="Helical" evidence="9">
    <location>
        <begin position="439"/>
        <end position="457"/>
    </location>
</feature>
<feature type="transmembrane region" description="Helical" evidence="9">
    <location>
        <begin position="88"/>
        <end position="107"/>
    </location>
</feature>
<gene>
    <name evidence="11" type="primary">jg18128</name>
    <name evidence="11" type="ORF">PAEG_LOCUS20073</name>
</gene>
<feature type="transmembrane region" description="Helical" evidence="9">
    <location>
        <begin position="146"/>
        <end position="164"/>
    </location>
</feature>
<keyword evidence="7 9" id="KW-0472">Membrane</keyword>
<feature type="transmembrane region" description="Helical" evidence="9">
    <location>
        <begin position="18"/>
        <end position="40"/>
    </location>
</feature>
<dbReference type="SUPFAM" id="SSF103473">
    <property type="entry name" value="MFS general substrate transporter"/>
    <property type="match status" value="1"/>
</dbReference>
<comment type="subcellular location">
    <subcellularLocation>
        <location evidence="1">Cell membrane</location>
        <topology evidence="1">Multi-pass membrane protein</topology>
    </subcellularLocation>
</comment>
<keyword evidence="4" id="KW-0762">Sugar transport</keyword>
<dbReference type="Proteomes" id="UP000838756">
    <property type="component" value="Unassembled WGS sequence"/>
</dbReference>
<evidence type="ECO:0000313" key="12">
    <source>
        <dbReference type="Proteomes" id="UP000838756"/>
    </source>
</evidence>
<sequence length="553" mass="62098">MVKIEEAKSYTPVLRQCFLTASVAVNIIAHGCVIGFSAILIPSLRRPESHIQVTTSEESWIASIVGFALIMGNFIITPLMDSLGRKKCHLLTILPVLVGWFLLLLVNNVAGLITARFLQGVSMGMLGPLGSIIIGEMTDPKNRGAFLTSVSLSLTIGVLSTHALGTYFSWQQNALICSFITFTSLLLIIYNPESPSWLIANGRFKEGEEIFFWLRGRNPEQEAELETMIAAQRMKRKSSVIDEELPFKLKVKRFFVYLRSTSKKPEFYKPITIMFLLYTMFQFAGINVISSYAMDIIHQVVGPEANAKFLMVLLDVERLICNIIAVFLMKMLNRRTLLFSSGAVCVLSYIGKCSYVYAKQNNMLPFDNQWVPIVLIALYMSSLTVGISSIPFAISGEIFPMEYRGLGGGISVLALSLNFFIAVKSFPILTHTVGLPLTYLLYAAIVVVCLIVIYFMMPETKDRTLQEIEDSFRGVSSADQKSAEPLKGYTNDQNIAVTNPPLRRRARVTDIAQRVEKLKWQWAGHITRRTDGRWGLKVLEWRRHTDKRSVGCP</sequence>
<keyword evidence="12" id="KW-1185">Reference proteome</keyword>
<keyword evidence="2" id="KW-0813">Transport</keyword>
<reference evidence="11" key="1">
    <citation type="submission" date="2022-03" db="EMBL/GenBank/DDBJ databases">
        <authorList>
            <person name="Lindestad O."/>
        </authorList>
    </citation>
    <scope>NUCLEOTIDE SEQUENCE</scope>
</reference>
<dbReference type="PRINTS" id="PR00171">
    <property type="entry name" value="SUGRTRNSPORT"/>
</dbReference>
<feature type="transmembrane region" description="Helical" evidence="9">
    <location>
        <begin position="406"/>
        <end position="427"/>
    </location>
</feature>
<evidence type="ECO:0000313" key="11">
    <source>
        <dbReference type="EMBL" id="CAH2244065.1"/>
    </source>
</evidence>
<feature type="transmembrane region" description="Helical" evidence="9">
    <location>
        <begin position="370"/>
        <end position="394"/>
    </location>
</feature>
<dbReference type="AlphaFoldDB" id="A0A8S4S3P5"/>
<dbReference type="PANTHER" id="PTHR48021:SF68">
    <property type="entry name" value="MAJOR FACILITATOR SUPERFAMILY (MFS) PROFILE DOMAIN-CONTAINING PROTEIN"/>
    <property type="match status" value="1"/>
</dbReference>
<protein>
    <submittedName>
        <fullName evidence="11">Jg18128 protein</fullName>
    </submittedName>
</protein>
<feature type="transmembrane region" description="Helical" evidence="9">
    <location>
        <begin position="60"/>
        <end position="76"/>
    </location>
</feature>
<dbReference type="InterPro" id="IPR005829">
    <property type="entry name" value="Sugar_transporter_CS"/>
</dbReference>
<dbReference type="EMBL" id="CAKXAJ010025798">
    <property type="protein sequence ID" value="CAH2244065.1"/>
    <property type="molecule type" value="Genomic_DNA"/>
</dbReference>
<dbReference type="FunFam" id="1.20.1250.20:FF:000218">
    <property type="entry name" value="facilitated trehalose transporter Tret1"/>
    <property type="match status" value="1"/>
</dbReference>
<dbReference type="GO" id="GO:0022857">
    <property type="term" value="F:transmembrane transporter activity"/>
    <property type="evidence" value="ECO:0007669"/>
    <property type="project" value="InterPro"/>
</dbReference>
<keyword evidence="3" id="KW-1003">Cell membrane</keyword>
<name>A0A8S4S3P5_9NEOP</name>
<dbReference type="PANTHER" id="PTHR48021">
    <property type="match status" value="1"/>
</dbReference>
<evidence type="ECO:0000256" key="9">
    <source>
        <dbReference type="SAM" id="Phobius"/>
    </source>
</evidence>
<proteinExistence type="predicted"/>
<keyword evidence="8" id="KW-0325">Glycoprotein</keyword>
<dbReference type="PROSITE" id="PS50850">
    <property type="entry name" value="MFS"/>
    <property type="match status" value="1"/>
</dbReference>
<feature type="transmembrane region" description="Helical" evidence="9">
    <location>
        <begin position="170"/>
        <end position="190"/>
    </location>
</feature>
<comment type="caution">
    <text evidence="11">The sequence shown here is derived from an EMBL/GenBank/DDBJ whole genome shotgun (WGS) entry which is preliminary data.</text>
</comment>
<feature type="transmembrane region" description="Helical" evidence="9">
    <location>
        <begin position="267"/>
        <end position="289"/>
    </location>
</feature>
<evidence type="ECO:0000256" key="1">
    <source>
        <dbReference type="ARBA" id="ARBA00004651"/>
    </source>
</evidence>
<evidence type="ECO:0000256" key="2">
    <source>
        <dbReference type="ARBA" id="ARBA00022448"/>
    </source>
</evidence>
<accession>A0A8S4S3P5</accession>
<feature type="transmembrane region" description="Helical" evidence="9">
    <location>
        <begin position="336"/>
        <end position="358"/>
    </location>
</feature>
<evidence type="ECO:0000256" key="4">
    <source>
        <dbReference type="ARBA" id="ARBA00022597"/>
    </source>
</evidence>
<dbReference type="PROSITE" id="PS00217">
    <property type="entry name" value="SUGAR_TRANSPORT_2"/>
    <property type="match status" value="1"/>
</dbReference>
<dbReference type="InterPro" id="IPR005828">
    <property type="entry name" value="MFS_sugar_transport-like"/>
</dbReference>
<dbReference type="OrthoDB" id="6612291at2759"/>